<feature type="compositionally biased region" description="Pro residues" evidence="9">
    <location>
        <begin position="1401"/>
        <end position="1424"/>
    </location>
</feature>
<evidence type="ECO:0000256" key="1">
    <source>
        <dbReference type="ARBA" id="ARBA00004167"/>
    </source>
</evidence>
<keyword evidence="4" id="KW-0677">Repeat</keyword>
<keyword evidence="6 10" id="KW-1133">Transmembrane helix</keyword>
<dbReference type="Gene3D" id="2.60.40.60">
    <property type="entry name" value="Cadherins"/>
    <property type="match status" value="11"/>
</dbReference>
<dbReference type="InterPro" id="IPR020894">
    <property type="entry name" value="Cadherin_CS"/>
</dbReference>
<evidence type="ECO:0000313" key="13">
    <source>
        <dbReference type="Proteomes" id="UP001642540"/>
    </source>
</evidence>
<feature type="compositionally biased region" description="Low complexity" evidence="9">
    <location>
        <begin position="1438"/>
        <end position="1453"/>
    </location>
</feature>
<keyword evidence="5 8" id="KW-0106">Calcium</keyword>
<feature type="domain" description="Cadherin" evidence="11">
    <location>
        <begin position="149"/>
        <end position="257"/>
    </location>
</feature>
<reference evidence="12 13" key="1">
    <citation type="submission" date="2024-08" db="EMBL/GenBank/DDBJ databases">
        <authorList>
            <person name="Cucini C."/>
            <person name="Frati F."/>
        </authorList>
    </citation>
    <scope>NUCLEOTIDE SEQUENCE [LARGE SCALE GENOMIC DNA]</scope>
</reference>
<evidence type="ECO:0000256" key="6">
    <source>
        <dbReference type="ARBA" id="ARBA00022989"/>
    </source>
</evidence>
<feature type="domain" description="Cadherin" evidence="11">
    <location>
        <begin position="40"/>
        <end position="148"/>
    </location>
</feature>
<dbReference type="SMART" id="SM00112">
    <property type="entry name" value="CA"/>
    <property type="match status" value="10"/>
</dbReference>
<feature type="domain" description="Cadherin" evidence="11">
    <location>
        <begin position="1058"/>
        <end position="1165"/>
    </location>
</feature>
<feature type="compositionally biased region" description="Basic and acidic residues" evidence="9">
    <location>
        <begin position="1683"/>
        <end position="1695"/>
    </location>
</feature>
<evidence type="ECO:0000259" key="11">
    <source>
        <dbReference type="PROSITE" id="PS50268"/>
    </source>
</evidence>
<dbReference type="Proteomes" id="UP001642540">
    <property type="component" value="Unassembled WGS sequence"/>
</dbReference>
<evidence type="ECO:0000256" key="5">
    <source>
        <dbReference type="ARBA" id="ARBA00022837"/>
    </source>
</evidence>
<dbReference type="Pfam" id="PF00028">
    <property type="entry name" value="Cadherin"/>
    <property type="match status" value="9"/>
</dbReference>
<feature type="region of interest" description="Disordered" evidence="9">
    <location>
        <begin position="1588"/>
        <end position="1627"/>
    </location>
</feature>
<feature type="domain" description="Cadherin" evidence="11">
    <location>
        <begin position="694"/>
        <end position="797"/>
    </location>
</feature>
<feature type="compositionally biased region" description="Polar residues" evidence="9">
    <location>
        <begin position="1427"/>
        <end position="1437"/>
    </location>
</feature>
<dbReference type="PROSITE" id="PS00232">
    <property type="entry name" value="CADHERIN_1"/>
    <property type="match status" value="4"/>
</dbReference>
<feature type="domain" description="Cadherin" evidence="11">
    <location>
        <begin position="1179"/>
        <end position="1306"/>
    </location>
</feature>
<dbReference type="InterPro" id="IPR015919">
    <property type="entry name" value="Cadherin-like_sf"/>
</dbReference>
<dbReference type="InterPro" id="IPR002126">
    <property type="entry name" value="Cadherin-like_dom"/>
</dbReference>
<feature type="compositionally biased region" description="Low complexity" evidence="9">
    <location>
        <begin position="1701"/>
        <end position="1710"/>
    </location>
</feature>
<dbReference type="PRINTS" id="PR00205">
    <property type="entry name" value="CADHERIN"/>
</dbReference>
<feature type="domain" description="Cadherin" evidence="11">
    <location>
        <begin position="936"/>
        <end position="1057"/>
    </location>
</feature>
<feature type="domain" description="Cadherin" evidence="11">
    <location>
        <begin position="259"/>
        <end position="373"/>
    </location>
</feature>
<feature type="domain" description="Cadherin" evidence="11">
    <location>
        <begin position="374"/>
        <end position="482"/>
    </location>
</feature>
<feature type="domain" description="Cadherin" evidence="11">
    <location>
        <begin position="594"/>
        <end position="699"/>
    </location>
</feature>
<feature type="compositionally biased region" description="Low complexity" evidence="9">
    <location>
        <begin position="1464"/>
        <end position="1487"/>
    </location>
</feature>
<keyword evidence="3" id="KW-0732">Signal</keyword>
<feature type="domain" description="Cadherin" evidence="11">
    <location>
        <begin position="484"/>
        <end position="593"/>
    </location>
</feature>
<feature type="compositionally biased region" description="Low complexity" evidence="9">
    <location>
        <begin position="1664"/>
        <end position="1676"/>
    </location>
</feature>
<name>A0ABP1QK84_9HEXA</name>
<feature type="region of interest" description="Disordered" evidence="9">
    <location>
        <begin position="1649"/>
        <end position="1710"/>
    </location>
</feature>
<feature type="compositionally biased region" description="Polar residues" evidence="9">
    <location>
        <begin position="1612"/>
        <end position="1627"/>
    </location>
</feature>
<keyword evidence="7 10" id="KW-0472">Membrane</keyword>
<dbReference type="PROSITE" id="PS50268">
    <property type="entry name" value="CADHERIN_2"/>
    <property type="match status" value="11"/>
</dbReference>
<dbReference type="PANTHER" id="PTHR24027:SF422">
    <property type="entry name" value="CADHERIN DOMAIN-CONTAINING PROTEIN"/>
    <property type="match status" value="1"/>
</dbReference>
<dbReference type="EMBL" id="CAXLJM020000038">
    <property type="protein sequence ID" value="CAL8106469.1"/>
    <property type="molecule type" value="Genomic_DNA"/>
</dbReference>
<proteinExistence type="predicted"/>
<evidence type="ECO:0000256" key="9">
    <source>
        <dbReference type="SAM" id="MobiDB-lite"/>
    </source>
</evidence>
<dbReference type="CDD" id="cd11304">
    <property type="entry name" value="Cadherin_repeat"/>
    <property type="match status" value="11"/>
</dbReference>
<evidence type="ECO:0000256" key="2">
    <source>
        <dbReference type="ARBA" id="ARBA00022692"/>
    </source>
</evidence>
<dbReference type="InterPro" id="IPR039808">
    <property type="entry name" value="Cadherin"/>
</dbReference>
<comment type="subcellular location">
    <subcellularLocation>
        <location evidence="1">Membrane</location>
        <topology evidence="1">Single-pass membrane protein</topology>
    </subcellularLocation>
</comment>
<gene>
    <name evidence="12" type="ORF">ODALV1_LOCUS12366</name>
</gene>
<dbReference type="SUPFAM" id="SSF49313">
    <property type="entry name" value="Cadherin-like"/>
    <property type="match status" value="10"/>
</dbReference>
<dbReference type="PANTHER" id="PTHR24027">
    <property type="entry name" value="CADHERIN-23"/>
    <property type="match status" value="1"/>
</dbReference>
<feature type="compositionally biased region" description="Basic residues" evidence="9">
    <location>
        <begin position="1743"/>
        <end position="1758"/>
    </location>
</feature>
<sequence>MFSKSRRWTRVCSLTRVIIVLFLSAQIYTVTNGCQFFPIGEYLRFIRVPENLKVGDKVVTLEIHSKHNLTLESIDKGDDAKFFAIVEKESNNVDLVLARSLESFVDRDSPQNIMKFRLVCFPDGTDKTPSFLQFTVYIEDVNDHVPEFLHAPYFVTVEELTPVGLTVFRGISATDLDKPNTANSDVVFSIVDGNDDGKFALESSHNPALIVKKNLDYDAGDHEFKIKIMASDRGNPPLFSFTYVTVRVIDNDDLPVAFSKSLYRTQIKEFFPFNNETIRREINFPTPIQAHDQDLAINSTVQYDIIAGNDLEYFDIDPTNGSLFLIREVDRESLTSDSFDLQIRARQTDDPTKMGLSTVEVEILDLNDNLPQFEVDLYNISIMENLPNGFSVLHILASDADQGENAEFEYKLEDKTKAFQIDPKTGWLTVQDQSQLDREKTTSISLRVVADERTPNVAFGTSKSFAIVEVYLLDANDANPTFIPSNLYKFQVTIDSEIGSVVGQVQAEDPDLGGNGEIVYEIQKPNSTNEELPFDIDPKNGYIFLLERPLPKLQYTLLVEASDQPSNPSERRYSLAVVQIDVVKAGAAHTPEFIGSPYEFWVGTHVGVGTSVGQVKVNHLDPKYTVYDLLHSYYEGVPFAIEERTGIIAVVDELLKYSRTTYEFEAYVTDSRHTLTTNVTIHVVDPLESVSETRRDPLELKVMENAGGAVVANLRTLLADSLRDAKSTEFLLANYEARDKFAISADGTIYTLKPLDREEKDEHLLTVISQSRGIIQGQGVYEIHVKVEDENDNAPKFDRQIYEGHVRENSNPGTPVQMEYPIKVIDPDEGTHAEFRVELKGDGADRFRVDPKSGKIFVGNTALDREEMPQYNLKLIAMDRGNLSNTAQLTITVIDTNDNPPVFLQNIVLDPPDLDQSSGPRELLRSSASQPVSVEISHAEPIIIPETVAVGSRIARVLASDRDTGDNGKIFYRIVSENRNALGEKFAYLTDKQFLFSRNKDKHFMIDRGSGEISVAKPLKPDTEYALNISASDRGGLRTHTGIRIVVRDVNDHAPKFDRPWYAFELLEGTYIRGEIGKVTAKDGDTGSNGEVLYSLQLKNANDSDLPFQIDPTTGMIFVEGDIDRENKTKYTFSAVASDGGNPPMDSIVDIDVNILDINDNAPKFYGYMSTETVRKGKVIPIYRTSVKETILPGTLVTKVYANDSDAISNGNGLVLFHLGSNHREFHIDSKNGTITTLTHLDYDVQNEFNVTVVASDLGKPSLSSTSWVLVRVMNDGLDKSDHDDRMFSDEVYTYYIPHNFSTPYFLTKMNVTSKYKGYPTEFHLFGGEKIINNFRIGPKTGEIFVIEPLKNGVTYDMLIRGFNPQQPRGFDTRQNSQISDRYLEHNEALIRVEMQAPAPTTRPPPPPPPPAPSTPQYKSPPPRNRLITSSSSTVASTELPTVIIPTPTEPVTRAPKFTSTTITRPVTTASTRPPRRTTTTTSTTTKAPPLLISSLDLTTSSSTEDSTTDMPNSILSDLTKKSHHKHSYFLAGEIAVLTLSCIIFLGGLIAAVSVACIRRKRRHTTRHPTRPMSHISAIPVELRMPKNGRGGIGNAPPRPLIFPMALPNGEPPQTDSSDNTSETYTDTPEVAAVQQRVTSAAWKTGLPTCGDCGKFRKPPSIPNPGGAPQNPQNNGYRGPSRGSRENKGKARHPLEISLPSSTDSGIDGSDGQCTCCQSHNNNNNPVDNSREQFDDSLMPHANAHRKPSNKSFRKKRGSQQTPFPPVPPINNGRSSGPPSHGPTSFGNRMQDRFVIL</sequence>
<feature type="transmembrane region" description="Helical" evidence="10">
    <location>
        <begin position="1529"/>
        <end position="1558"/>
    </location>
</feature>
<evidence type="ECO:0000313" key="12">
    <source>
        <dbReference type="EMBL" id="CAL8106469.1"/>
    </source>
</evidence>
<evidence type="ECO:0000256" key="4">
    <source>
        <dbReference type="ARBA" id="ARBA00022737"/>
    </source>
</evidence>
<accession>A0ABP1QK84</accession>
<feature type="region of interest" description="Disordered" evidence="9">
    <location>
        <begin position="1398"/>
        <end position="1487"/>
    </location>
</feature>
<protein>
    <recommendedName>
        <fullName evidence="11">Cadherin domain-containing protein</fullName>
    </recommendedName>
</protein>
<evidence type="ECO:0000256" key="3">
    <source>
        <dbReference type="ARBA" id="ARBA00022729"/>
    </source>
</evidence>
<feature type="region of interest" description="Disordered" evidence="9">
    <location>
        <begin position="1740"/>
        <end position="1797"/>
    </location>
</feature>
<feature type="domain" description="Cadherin" evidence="11">
    <location>
        <begin position="798"/>
        <end position="903"/>
    </location>
</feature>
<comment type="caution">
    <text evidence="12">The sequence shown here is derived from an EMBL/GenBank/DDBJ whole genome shotgun (WGS) entry which is preliminary data.</text>
</comment>
<evidence type="ECO:0000256" key="8">
    <source>
        <dbReference type="PROSITE-ProRule" id="PRU00043"/>
    </source>
</evidence>
<evidence type="ECO:0000256" key="7">
    <source>
        <dbReference type="ARBA" id="ARBA00023136"/>
    </source>
</evidence>
<keyword evidence="2 10" id="KW-0812">Transmembrane</keyword>
<organism evidence="12 13">
    <name type="scientific">Orchesella dallaii</name>
    <dbReference type="NCBI Taxonomy" id="48710"/>
    <lineage>
        <taxon>Eukaryota</taxon>
        <taxon>Metazoa</taxon>
        <taxon>Ecdysozoa</taxon>
        <taxon>Arthropoda</taxon>
        <taxon>Hexapoda</taxon>
        <taxon>Collembola</taxon>
        <taxon>Entomobryomorpha</taxon>
        <taxon>Entomobryoidea</taxon>
        <taxon>Orchesellidae</taxon>
        <taxon>Orchesellinae</taxon>
        <taxon>Orchesella</taxon>
    </lineage>
</organism>
<evidence type="ECO:0000256" key="10">
    <source>
        <dbReference type="SAM" id="Phobius"/>
    </source>
</evidence>
<feature type="compositionally biased region" description="Polar residues" evidence="9">
    <location>
        <begin position="1772"/>
        <end position="1788"/>
    </location>
</feature>
<keyword evidence="13" id="KW-1185">Reference proteome</keyword>